<reference evidence="1 2" key="1">
    <citation type="submission" date="2014-07" db="EMBL/GenBank/DDBJ databases">
        <title>Methanogenic archaea and the global carbon cycle.</title>
        <authorList>
            <person name="Henriksen J.R."/>
            <person name="Luke J."/>
            <person name="Reinhart S."/>
            <person name="Benedict M.N."/>
            <person name="Youngblut N.D."/>
            <person name="Metcalf M.E."/>
            <person name="Whitaker R.J."/>
            <person name="Metcalf W.W."/>
        </authorList>
    </citation>
    <scope>NUCLEOTIDE SEQUENCE [LARGE SCALE GENOMIC DNA]</scope>
    <source>
        <strain evidence="1 2">T4/M</strain>
    </source>
</reference>
<proteinExistence type="predicted"/>
<accession>A0A0E3P7A7</accession>
<dbReference type="GeneID" id="24860865"/>
<evidence type="ECO:0008006" key="3">
    <source>
        <dbReference type="Google" id="ProtNLM"/>
    </source>
</evidence>
<protein>
    <recommendedName>
        <fullName evidence="3">RelE/StbE replicon stabilization toxin</fullName>
    </recommendedName>
</protein>
<keyword evidence="2" id="KW-1185">Reference proteome</keyword>
<sequence length="85" mass="10063">MFEVFLDITAQDFMRGADEGAHSRVREILAELAFDPVPQGAKRIIESQDKIFRLRSRHLRLLYRVDYEKLALIVIKIEPISRMYR</sequence>
<dbReference type="RefSeq" id="WP_048172291.1">
    <property type="nucleotide sequence ID" value="NZ_CP009506.1"/>
</dbReference>
<organism evidence="1 2">
    <name type="scientific">Methanosarcina siciliae T4/M</name>
    <dbReference type="NCBI Taxonomy" id="1434120"/>
    <lineage>
        <taxon>Archaea</taxon>
        <taxon>Methanobacteriati</taxon>
        <taxon>Methanobacteriota</taxon>
        <taxon>Stenosarchaea group</taxon>
        <taxon>Methanomicrobia</taxon>
        <taxon>Methanosarcinales</taxon>
        <taxon>Methanosarcinaceae</taxon>
        <taxon>Methanosarcina</taxon>
    </lineage>
</organism>
<name>A0A0E3P7A7_9EURY</name>
<evidence type="ECO:0000313" key="2">
    <source>
        <dbReference type="Proteomes" id="UP000033111"/>
    </source>
</evidence>
<dbReference type="InterPro" id="IPR035093">
    <property type="entry name" value="RelE/ParE_toxin_dom_sf"/>
</dbReference>
<gene>
    <name evidence="1" type="ORF">MSSIT_2003</name>
</gene>
<dbReference type="SUPFAM" id="SSF143011">
    <property type="entry name" value="RelE-like"/>
    <property type="match status" value="1"/>
</dbReference>
<dbReference type="OrthoDB" id="137501at2157"/>
<dbReference type="PATRIC" id="fig|1434120.4.peg.2588"/>
<dbReference type="Gene3D" id="3.30.2310.20">
    <property type="entry name" value="RelE-like"/>
    <property type="match status" value="1"/>
</dbReference>
<dbReference type="KEGG" id="msw:MSSIT_2003"/>
<dbReference type="Proteomes" id="UP000033111">
    <property type="component" value="Chromosome"/>
</dbReference>
<dbReference type="HOGENOM" id="CLU_155761_3_1_2"/>
<dbReference type="EMBL" id="CP009506">
    <property type="protein sequence ID" value="AKB28722.1"/>
    <property type="molecule type" value="Genomic_DNA"/>
</dbReference>
<evidence type="ECO:0000313" key="1">
    <source>
        <dbReference type="EMBL" id="AKB28722.1"/>
    </source>
</evidence>
<dbReference type="AlphaFoldDB" id="A0A0E3P7A7"/>